<proteinExistence type="inferred from homology"/>
<evidence type="ECO:0000256" key="2">
    <source>
        <dbReference type="ARBA" id="ARBA00007362"/>
    </source>
</evidence>
<feature type="transmembrane region" description="Helical" evidence="7">
    <location>
        <begin position="215"/>
        <end position="234"/>
    </location>
</feature>
<dbReference type="PANTHER" id="PTHR32322:SF18">
    <property type="entry name" value="S-ADENOSYLMETHIONINE_S-ADENOSYLHOMOCYSTEINE TRANSPORTER"/>
    <property type="match status" value="1"/>
</dbReference>
<keyword evidence="3" id="KW-1003">Cell membrane</keyword>
<feature type="domain" description="EamA" evidence="8">
    <location>
        <begin position="7"/>
        <end position="138"/>
    </location>
</feature>
<comment type="subcellular location">
    <subcellularLocation>
        <location evidence="1">Cell membrane</location>
        <topology evidence="1">Multi-pass membrane protein</topology>
    </subcellularLocation>
</comment>
<feature type="transmembrane region" description="Helical" evidence="7">
    <location>
        <begin position="181"/>
        <end position="200"/>
    </location>
</feature>
<evidence type="ECO:0000256" key="4">
    <source>
        <dbReference type="ARBA" id="ARBA00022692"/>
    </source>
</evidence>
<dbReference type="InterPro" id="IPR037185">
    <property type="entry name" value="EmrE-like"/>
</dbReference>
<dbReference type="InterPro" id="IPR050638">
    <property type="entry name" value="AA-Vitamin_Transporters"/>
</dbReference>
<evidence type="ECO:0000313" key="10">
    <source>
        <dbReference type="Proteomes" id="UP000219546"/>
    </source>
</evidence>
<dbReference type="PANTHER" id="PTHR32322">
    <property type="entry name" value="INNER MEMBRANE TRANSPORTER"/>
    <property type="match status" value="1"/>
</dbReference>
<evidence type="ECO:0000256" key="5">
    <source>
        <dbReference type="ARBA" id="ARBA00022989"/>
    </source>
</evidence>
<feature type="transmembrane region" description="Helical" evidence="7">
    <location>
        <begin position="246"/>
        <end position="265"/>
    </location>
</feature>
<dbReference type="RefSeq" id="WP_097158581.1">
    <property type="nucleotide sequence ID" value="NZ_JBEPMQ010000010.1"/>
</dbReference>
<keyword evidence="10" id="KW-1185">Reference proteome</keyword>
<evidence type="ECO:0000256" key="6">
    <source>
        <dbReference type="ARBA" id="ARBA00023136"/>
    </source>
</evidence>
<feature type="transmembrane region" description="Helical" evidence="7">
    <location>
        <begin position="34"/>
        <end position="54"/>
    </location>
</feature>
<dbReference type="OrthoDB" id="4529062at2"/>
<dbReference type="EMBL" id="OAOP01000004">
    <property type="protein sequence ID" value="SNX70561.1"/>
    <property type="molecule type" value="Genomic_DNA"/>
</dbReference>
<accession>A0A285CSN4</accession>
<dbReference type="Proteomes" id="UP000219546">
    <property type="component" value="Unassembled WGS sequence"/>
</dbReference>
<evidence type="ECO:0000256" key="3">
    <source>
        <dbReference type="ARBA" id="ARBA00022475"/>
    </source>
</evidence>
<feature type="transmembrane region" description="Helical" evidence="7">
    <location>
        <begin position="271"/>
        <end position="291"/>
    </location>
</feature>
<name>A0A285CSN4_9BACI</name>
<feature type="transmembrane region" description="Helical" evidence="7">
    <location>
        <begin position="7"/>
        <end position="28"/>
    </location>
</feature>
<evidence type="ECO:0000256" key="1">
    <source>
        <dbReference type="ARBA" id="ARBA00004651"/>
    </source>
</evidence>
<feature type="transmembrane region" description="Helical" evidence="7">
    <location>
        <begin position="121"/>
        <end position="139"/>
    </location>
</feature>
<feature type="transmembrane region" description="Helical" evidence="7">
    <location>
        <begin position="145"/>
        <end position="169"/>
    </location>
</feature>
<protein>
    <submittedName>
        <fullName evidence="9">Drug/metabolite transporter (DMT)-like permease</fullName>
    </submittedName>
</protein>
<sequence length="308" mass="33534">MKKLHIYLMLTGVMMLWGFNVSILKTLVENVSPVTMTSLRIFSAGICVFIILYFLHILRKPTKKEWKYIIAGSLLNVVGHHYFLSVGLTETSATNGALVLGMGPLLTAIMTLIFLRQKPSFIRLTGFILGSIGVSITVLSGSEGLAGLAIGDIHVFLSILVQAGSFIIISKAAKSIDPRLLTGYMLLLGSILLFIIGLLTEPSGLSEFFTISWELWILFFISAIFGTAVGHMLYNYAIGQTGPAEAAIFINLNTFFALLGTSLFLNEKITSSHLIGLVFIISGVIMGSGALEEIKNKSKWKKNVPLAK</sequence>
<evidence type="ECO:0000256" key="7">
    <source>
        <dbReference type="SAM" id="Phobius"/>
    </source>
</evidence>
<dbReference type="SUPFAM" id="SSF103481">
    <property type="entry name" value="Multidrug resistance efflux transporter EmrE"/>
    <property type="match status" value="2"/>
</dbReference>
<keyword evidence="6 7" id="KW-0472">Membrane</keyword>
<comment type="similarity">
    <text evidence="2">Belongs to the EamA transporter family.</text>
</comment>
<keyword evidence="4 7" id="KW-0812">Transmembrane</keyword>
<feature type="transmembrane region" description="Helical" evidence="7">
    <location>
        <begin position="96"/>
        <end position="114"/>
    </location>
</feature>
<dbReference type="InterPro" id="IPR000620">
    <property type="entry name" value="EamA_dom"/>
</dbReference>
<dbReference type="GO" id="GO:0005886">
    <property type="term" value="C:plasma membrane"/>
    <property type="evidence" value="ECO:0007669"/>
    <property type="project" value="UniProtKB-SubCell"/>
</dbReference>
<evidence type="ECO:0000313" key="9">
    <source>
        <dbReference type="EMBL" id="SNX70561.1"/>
    </source>
</evidence>
<feature type="transmembrane region" description="Helical" evidence="7">
    <location>
        <begin position="66"/>
        <end position="84"/>
    </location>
</feature>
<organism evidence="9 10">
    <name type="scientific">Bacillus oleivorans</name>
    <dbReference type="NCBI Taxonomy" id="1448271"/>
    <lineage>
        <taxon>Bacteria</taxon>
        <taxon>Bacillati</taxon>
        <taxon>Bacillota</taxon>
        <taxon>Bacilli</taxon>
        <taxon>Bacillales</taxon>
        <taxon>Bacillaceae</taxon>
        <taxon>Bacillus</taxon>
    </lineage>
</organism>
<feature type="domain" description="EamA" evidence="8">
    <location>
        <begin position="150"/>
        <end position="286"/>
    </location>
</feature>
<dbReference type="AlphaFoldDB" id="A0A285CSN4"/>
<evidence type="ECO:0000259" key="8">
    <source>
        <dbReference type="Pfam" id="PF00892"/>
    </source>
</evidence>
<gene>
    <name evidence="9" type="ORF">SAMN05877753_104181</name>
</gene>
<keyword evidence="5 7" id="KW-1133">Transmembrane helix</keyword>
<reference evidence="9 10" key="1">
    <citation type="submission" date="2017-08" db="EMBL/GenBank/DDBJ databases">
        <authorList>
            <person name="de Groot N.N."/>
        </authorList>
    </citation>
    <scope>NUCLEOTIDE SEQUENCE [LARGE SCALE GENOMIC DNA]</scope>
    <source>
        <strain evidence="9 10">JC228</strain>
    </source>
</reference>
<dbReference type="Pfam" id="PF00892">
    <property type="entry name" value="EamA"/>
    <property type="match status" value="2"/>
</dbReference>